<accession>A0A1B3XTC6</accession>
<gene>
    <name evidence="5" type="ORF">ABE28_018910</name>
</gene>
<dbReference type="GO" id="GO:0004222">
    <property type="term" value="F:metalloendopeptidase activity"/>
    <property type="evidence" value="ECO:0007669"/>
    <property type="project" value="InterPro"/>
</dbReference>
<organism evidence="5 6">
    <name type="scientific">Peribacillus muralis</name>
    <dbReference type="NCBI Taxonomy" id="264697"/>
    <lineage>
        <taxon>Bacteria</taxon>
        <taxon>Bacillati</taxon>
        <taxon>Bacillota</taxon>
        <taxon>Bacilli</taxon>
        <taxon>Bacillales</taxon>
        <taxon>Bacillaceae</taxon>
        <taxon>Peribacillus</taxon>
    </lineage>
</organism>
<evidence type="ECO:0000256" key="2">
    <source>
        <dbReference type="ARBA" id="ARBA00022801"/>
    </source>
</evidence>
<dbReference type="OrthoDB" id="2939407at2"/>
<dbReference type="Proteomes" id="UP000077926">
    <property type="component" value="Chromosome"/>
</dbReference>
<keyword evidence="1" id="KW-0645">Protease</keyword>
<dbReference type="InterPro" id="IPR011546">
    <property type="entry name" value="Pept_M41_FtsH_extracell"/>
</dbReference>
<keyword evidence="3" id="KW-1133">Transmembrane helix</keyword>
<dbReference type="AlphaFoldDB" id="A0A1B3XTC6"/>
<feature type="transmembrane region" description="Helical" evidence="3">
    <location>
        <begin position="9"/>
        <end position="28"/>
    </location>
</feature>
<evidence type="ECO:0000256" key="1">
    <source>
        <dbReference type="ARBA" id="ARBA00022670"/>
    </source>
</evidence>
<feature type="transmembrane region" description="Helical" evidence="3">
    <location>
        <begin position="124"/>
        <end position="143"/>
    </location>
</feature>
<dbReference type="KEGG" id="bmur:ABE28_018910"/>
<sequence>MKAIFRRKFFYVSIVIVLVVVGFAFNHYDRAEKKETMTDAEFYSALGAGKVTSLKLEPKKSVYEISGRLKGQGEDHSFSVTVPNSEFALNTINRAAEEHNIKQVVVIPSDTEVSEWVTVLTTTLPFILLLIMAFVIFLMALVIKRWNRPRY</sequence>
<keyword evidence="6" id="KW-1185">Reference proteome</keyword>
<name>A0A1B3XTC6_9BACI</name>
<proteinExistence type="predicted"/>
<keyword evidence="3" id="KW-0472">Membrane</keyword>
<dbReference type="RefSeq" id="WP_064465434.1">
    <property type="nucleotide sequence ID" value="NZ_CP017080.1"/>
</dbReference>
<keyword evidence="3" id="KW-0812">Transmembrane</keyword>
<evidence type="ECO:0000259" key="4">
    <source>
        <dbReference type="Pfam" id="PF06480"/>
    </source>
</evidence>
<dbReference type="GO" id="GO:0004176">
    <property type="term" value="F:ATP-dependent peptidase activity"/>
    <property type="evidence" value="ECO:0007669"/>
    <property type="project" value="InterPro"/>
</dbReference>
<reference evidence="5 6" key="1">
    <citation type="submission" date="2016-08" db="EMBL/GenBank/DDBJ databases">
        <title>Complete genome sequence of Bacillus muralis G25-68, a strain with toxicity to nematodes.</title>
        <authorList>
            <person name="Zheng Z."/>
        </authorList>
    </citation>
    <scope>NUCLEOTIDE SEQUENCE [LARGE SCALE GENOMIC DNA]</scope>
    <source>
        <strain evidence="5 6">G25-68</strain>
    </source>
</reference>
<feature type="domain" description="Peptidase M41 FtsH extracellular" evidence="4">
    <location>
        <begin position="10"/>
        <end position="107"/>
    </location>
</feature>
<dbReference type="Pfam" id="PF06480">
    <property type="entry name" value="FtsH_ext"/>
    <property type="match status" value="1"/>
</dbReference>
<evidence type="ECO:0000313" key="5">
    <source>
        <dbReference type="EMBL" id="AOH56443.1"/>
    </source>
</evidence>
<protein>
    <recommendedName>
        <fullName evidence="4">Peptidase M41 FtsH extracellular domain-containing protein</fullName>
    </recommendedName>
</protein>
<evidence type="ECO:0000256" key="3">
    <source>
        <dbReference type="SAM" id="Phobius"/>
    </source>
</evidence>
<evidence type="ECO:0000313" key="6">
    <source>
        <dbReference type="Proteomes" id="UP000077926"/>
    </source>
</evidence>
<dbReference type="GO" id="GO:0005524">
    <property type="term" value="F:ATP binding"/>
    <property type="evidence" value="ECO:0007669"/>
    <property type="project" value="InterPro"/>
</dbReference>
<dbReference type="STRING" id="264697.ABE28_018910"/>
<dbReference type="GO" id="GO:0016020">
    <property type="term" value="C:membrane"/>
    <property type="evidence" value="ECO:0007669"/>
    <property type="project" value="InterPro"/>
</dbReference>
<keyword evidence="2" id="KW-0378">Hydrolase</keyword>
<dbReference type="GO" id="GO:0008270">
    <property type="term" value="F:zinc ion binding"/>
    <property type="evidence" value="ECO:0007669"/>
    <property type="project" value="InterPro"/>
</dbReference>
<dbReference type="GO" id="GO:0006508">
    <property type="term" value="P:proteolysis"/>
    <property type="evidence" value="ECO:0007669"/>
    <property type="project" value="UniProtKB-KW"/>
</dbReference>
<dbReference type="EMBL" id="CP017080">
    <property type="protein sequence ID" value="AOH56443.1"/>
    <property type="molecule type" value="Genomic_DNA"/>
</dbReference>